<dbReference type="PRINTS" id="PR00990">
    <property type="entry name" value="RIBOKINASE"/>
</dbReference>
<dbReference type="InterPro" id="IPR029056">
    <property type="entry name" value="Ribokinase-like"/>
</dbReference>
<dbReference type="SUPFAM" id="SSF53613">
    <property type="entry name" value="Ribokinase-like"/>
    <property type="match status" value="1"/>
</dbReference>
<evidence type="ECO:0000259" key="3">
    <source>
        <dbReference type="Pfam" id="PF00294"/>
    </source>
</evidence>
<evidence type="ECO:0000313" key="4">
    <source>
        <dbReference type="EMBL" id="WZW99809.1"/>
    </source>
</evidence>
<feature type="domain" description="Carbohydrate kinase PfkB" evidence="3">
    <location>
        <begin position="2"/>
        <end position="271"/>
    </location>
</feature>
<keyword evidence="5" id="KW-1185">Reference proteome</keyword>
<sequence>MGRVIVLGSINVDLETRIDAYPQPGEKVVAHSLHRYAGGKGANQAVAARAQGVEVLMVGAVGDDDAGRASLNRLHPMGIKLYVERIPHVPTGHALIFSDGRTNAIAVLPGANAKIGPRPLDQVKGLSPGDVLLTQLETPAERVAQAARHAHERGARVIVNAAPYVELPDDVCAMADPLILRADDEDAFAARRVEPISLLVLRGAAGLDWDGRRFSGEVVPAEDVVDTVGASDALIGTLAAQLAKGADRPTAARLALQKAADNVRHAGAQRSPRL</sequence>
<keyword evidence="2 4" id="KW-0418">Kinase</keyword>
<keyword evidence="1" id="KW-0808">Transferase</keyword>
<protein>
    <submittedName>
        <fullName evidence="4">PfkB family carbohydrate kinase</fullName>
    </submittedName>
</protein>
<proteinExistence type="predicted"/>
<dbReference type="Pfam" id="PF00294">
    <property type="entry name" value="PfkB"/>
    <property type="match status" value="1"/>
</dbReference>
<accession>A0ABZ3CCC4</accession>
<dbReference type="PANTHER" id="PTHR10584">
    <property type="entry name" value="SUGAR KINASE"/>
    <property type="match status" value="1"/>
</dbReference>
<dbReference type="InterPro" id="IPR002139">
    <property type="entry name" value="Ribo/fructo_kinase"/>
</dbReference>
<evidence type="ECO:0000256" key="2">
    <source>
        <dbReference type="ARBA" id="ARBA00022777"/>
    </source>
</evidence>
<evidence type="ECO:0000256" key="1">
    <source>
        <dbReference type="ARBA" id="ARBA00022679"/>
    </source>
</evidence>
<dbReference type="GO" id="GO:0016301">
    <property type="term" value="F:kinase activity"/>
    <property type="evidence" value="ECO:0007669"/>
    <property type="project" value="UniProtKB-KW"/>
</dbReference>
<dbReference type="Proteomes" id="UP001434337">
    <property type="component" value="Chromosome"/>
</dbReference>
<evidence type="ECO:0000313" key="5">
    <source>
        <dbReference type="Proteomes" id="UP001434337"/>
    </source>
</evidence>
<organism evidence="4 5">
    <name type="scientific">Propioniciclava soli</name>
    <dbReference type="NCBI Taxonomy" id="2775081"/>
    <lineage>
        <taxon>Bacteria</taxon>
        <taxon>Bacillati</taxon>
        <taxon>Actinomycetota</taxon>
        <taxon>Actinomycetes</taxon>
        <taxon>Propionibacteriales</taxon>
        <taxon>Propionibacteriaceae</taxon>
        <taxon>Propioniciclava</taxon>
    </lineage>
</organism>
<dbReference type="Gene3D" id="3.40.1190.20">
    <property type="match status" value="1"/>
</dbReference>
<dbReference type="InterPro" id="IPR011611">
    <property type="entry name" value="PfkB_dom"/>
</dbReference>
<dbReference type="PANTHER" id="PTHR10584:SF166">
    <property type="entry name" value="RIBOKINASE"/>
    <property type="match status" value="1"/>
</dbReference>
<dbReference type="EMBL" id="CP115965">
    <property type="protein sequence ID" value="WZW99809.1"/>
    <property type="molecule type" value="Genomic_DNA"/>
</dbReference>
<name>A0ABZ3CCC4_9ACTN</name>
<dbReference type="RefSeq" id="WP_342373324.1">
    <property type="nucleotide sequence ID" value="NZ_CP115965.1"/>
</dbReference>
<gene>
    <name evidence="4" type="ORF">PCC79_06345</name>
</gene>
<reference evidence="4 5" key="1">
    <citation type="journal article" date="2023" name="Environ Microbiome">
        <title>A coral-associated actinobacterium mitigates coral bleaching under heat stress.</title>
        <authorList>
            <person name="Li J."/>
            <person name="Zou Y."/>
            <person name="Li Q."/>
            <person name="Zhang J."/>
            <person name="Bourne D.G."/>
            <person name="Lyu Y."/>
            <person name="Liu C."/>
            <person name="Zhang S."/>
        </authorList>
    </citation>
    <scope>NUCLEOTIDE SEQUENCE [LARGE SCALE GENOMIC DNA]</scope>
    <source>
        <strain evidence="4 5">SCSIO 13291</strain>
    </source>
</reference>